<comment type="caution">
    <text evidence="3">The sequence shown here is derived from an EMBL/GenBank/DDBJ whole genome shotgun (WGS) entry which is preliminary data.</text>
</comment>
<evidence type="ECO:0000259" key="2">
    <source>
        <dbReference type="PROSITE" id="PS50234"/>
    </source>
</evidence>
<dbReference type="CDD" id="cd00198">
    <property type="entry name" value="vWFA"/>
    <property type="match status" value="1"/>
</dbReference>
<dbReference type="Proteomes" id="UP000186955">
    <property type="component" value="Unassembled WGS sequence"/>
</dbReference>
<proteinExistence type="predicted"/>
<keyword evidence="4" id="KW-1185">Reference proteome</keyword>
<dbReference type="PROSITE" id="PS50234">
    <property type="entry name" value="VWFA"/>
    <property type="match status" value="1"/>
</dbReference>
<dbReference type="PANTHER" id="PTHR34706">
    <property type="entry name" value="SLR1338 PROTEIN"/>
    <property type="match status" value="1"/>
</dbReference>
<gene>
    <name evidence="3" type="ORF">PENSUB_9166</name>
</gene>
<feature type="compositionally biased region" description="Pro residues" evidence="1">
    <location>
        <begin position="122"/>
        <end position="145"/>
    </location>
</feature>
<accession>A0A1Q5TE47</accession>
<dbReference type="InterPro" id="IPR036465">
    <property type="entry name" value="vWFA_dom_sf"/>
</dbReference>
<dbReference type="Gene3D" id="3.40.50.410">
    <property type="entry name" value="von Willebrand factor, type A domain"/>
    <property type="match status" value="1"/>
</dbReference>
<dbReference type="AlphaFoldDB" id="A0A1Q5TE47"/>
<evidence type="ECO:0000313" key="3">
    <source>
        <dbReference type="EMBL" id="OKO98490.1"/>
    </source>
</evidence>
<organism evidence="3 4">
    <name type="scientific">Penicillium subrubescens</name>
    <dbReference type="NCBI Taxonomy" id="1316194"/>
    <lineage>
        <taxon>Eukaryota</taxon>
        <taxon>Fungi</taxon>
        <taxon>Dikarya</taxon>
        <taxon>Ascomycota</taxon>
        <taxon>Pezizomycotina</taxon>
        <taxon>Eurotiomycetes</taxon>
        <taxon>Eurotiomycetidae</taxon>
        <taxon>Eurotiales</taxon>
        <taxon>Aspergillaceae</taxon>
        <taxon>Penicillium</taxon>
    </lineage>
</organism>
<protein>
    <recommendedName>
        <fullName evidence="2">VWFA domain-containing protein</fullName>
    </recommendedName>
</protein>
<reference evidence="3 4" key="1">
    <citation type="submission" date="2016-10" db="EMBL/GenBank/DDBJ databases">
        <title>Genome sequence of the ascomycete fungus Penicillium subrubescens.</title>
        <authorList>
            <person name="De Vries R.P."/>
            <person name="Peng M."/>
            <person name="Dilokpimol A."/>
            <person name="Hilden K."/>
            <person name="Makela M.R."/>
            <person name="Grigoriev I."/>
            <person name="Riley R."/>
            <person name="Granchi Z."/>
        </authorList>
    </citation>
    <scope>NUCLEOTIDE SEQUENCE [LARGE SCALE GENOMIC DNA]</scope>
    <source>
        <strain evidence="3 4">CBS 132785</strain>
    </source>
</reference>
<dbReference type="InterPro" id="IPR002035">
    <property type="entry name" value="VWF_A"/>
</dbReference>
<feature type="region of interest" description="Disordered" evidence="1">
    <location>
        <begin position="111"/>
        <end position="147"/>
    </location>
</feature>
<dbReference type="EMBL" id="MNBE01000672">
    <property type="protein sequence ID" value="OKO98490.1"/>
    <property type="molecule type" value="Genomic_DNA"/>
</dbReference>
<dbReference type="SUPFAM" id="SSF53300">
    <property type="entry name" value="vWA-like"/>
    <property type="match status" value="1"/>
</dbReference>
<feature type="compositionally biased region" description="Low complexity" evidence="1">
    <location>
        <begin position="112"/>
        <end position="121"/>
    </location>
</feature>
<evidence type="ECO:0000313" key="4">
    <source>
        <dbReference type="Proteomes" id="UP000186955"/>
    </source>
</evidence>
<dbReference type="PANTHER" id="PTHR34706:SF1">
    <property type="entry name" value="VWFA DOMAIN-CONTAINING PROTEIN"/>
    <property type="match status" value="1"/>
</dbReference>
<dbReference type="STRING" id="1316194.A0A1Q5TE47"/>
<evidence type="ECO:0000256" key="1">
    <source>
        <dbReference type="SAM" id="MobiDB-lite"/>
    </source>
</evidence>
<sequence length="421" mass="45305">MDNLLTFNLRVPVGVQVVSHLISENTIMEQFLLILSSTLGGCKYERYRKEIESFTNGPLSGLSRFELQGALTLFAGKVADQILSDFVPELAALTGKNIQDVSMPVIDNVGKVSTAPSETTPEPVPESVPESAPEPEPVPAEPETPPAEVETKKQLNEFATKNLAGFPQFSEDKIQEITSQAATNIQGIAAKSNIPAEEIPKAAQLAFYDFTILYDDSGSMTSETSRIPTTKDTIKGLYKAAKTLNPDNKFSIRSFEGSEFDNVTTENDLIGIVSDMTFETGANVAGPLKRKILDPLATAAIEKKLNPTIVVIITDGDLGSSVPEFSAQVNNFKSQLNSVNKTGPAVLFCLCRVGNDDSAAQSLKELNTAAGTKDMIFYGEDPIDNKLQSVGGNIDTYVGVQASSPGQFQEEIALIGSHYEP</sequence>
<name>A0A1Q5TE47_9EURO</name>
<feature type="domain" description="VWFA" evidence="2">
    <location>
        <begin position="209"/>
        <end position="394"/>
    </location>
</feature>